<proteinExistence type="predicted"/>
<feature type="domain" description="TNase-like" evidence="1">
    <location>
        <begin position="2"/>
        <end position="63"/>
    </location>
</feature>
<evidence type="ECO:0000313" key="2">
    <source>
        <dbReference type="EMBL" id="PEP91967.1"/>
    </source>
</evidence>
<dbReference type="Proteomes" id="UP000220841">
    <property type="component" value="Unassembled WGS sequence"/>
</dbReference>
<dbReference type="Pfam" id="PF00565">
    <property type="entry name" value="SNase"/>
    <property type="match status" value="1"/>
</dbReference>
<reference evidence="2 3" key="1">
    <citation type="submission" date="2017-09" db="EMBL/GenBank/DDBJ databases">
        <title>Large-scale bioinformatics analysis of Bacillus genomes uncovers conserved roles of natural products in bacterial physiology.</title>
        <authorList>
            <consortium name="Agbiome Team Llc"/>
            <person name="Bleich R.M."/>
            <person name="Grubbs K.J."/>
            <person name="Santa Maria K.C."/>
            <person name="Allen S.E."/>
            <person name="Farag S."/>
            <person name="Shank E.A."/>
            <person name="Bowers A."/>
        </authorList>
    </citation>
    <scope>NUCLEOTIDE SEQUENCE [LARGE SCALE GENOMIC DNA]</scope>
    <source>
        <strain evidence="2 3">AFS021349</strain>
    </source>
</reference>
<name>A0A2A8H7W5_9BACI</name>
<dbReference type="Gene3D" id="2.40.50.90">
    <property type="match status" value="1"/>
</dbReference>
<sequence length="84" mass="9662">MEQKEDLYKRELAYVYLDGKCVEVDILRQGLGVVRYVNKPSVTLYNDLKSAQEEAKTAKKGVWIIEGCVIKWGQEDFYNAQKAS</sequence>
<protein>
    <recommendedName>
        <fullName evidence="1">TNase-like domain-containing protein</fullName>
    </recommendedName>
</protein>
<evidence type="ECO:0000259" key="1">
    <source>
        <dbReference type="Pfam" id="PF00565"/>
    </source>
</evidence>
<dbReference type="InterPro" id="IPR016071">
    <property type="entry name" value="Staphylococal_nuclease_OB-fold"/>
</dbReference>
<evidence type="ECO:0000313" key="3">
    <source>
        <dbReference type="Proteomes" id="UP000220841"/>
    </source>
</evidence>
<dbReference type="AlphaFoldDB" id="A0A2A8H7W5"/>
<dbReference type="EMBL" id="NUBY01000227">
    <property type="protein sequence ID" value="PEP91967.1"/>
    <property type="molecule type" value="Genomic_DNA"/>
</dbReference>
<organism evidence="2 3">
    <name type="scientific">Bacillus toyonensis</name>
    <dbReference type="NCBI Taxonomy" id="155322"/>
    <lineage>
        <taxon>Bacteria</taxon>
        <taxon>Bacillati</taxon>
        <taxon>Bacillota</taxon>
        <taxon>Bacilli</taxon>
        <taxon>Bacillales</taxon>
        <taxon>Bacillaceae</taxon>
        <taxon>Bacillus</taxon>
        <taxon>Bacillus cereus group</taxon>
    </lineage>
</organism>
<dbReference type="SUPFAM" id="SSF50199">
    <property type="entry name" value="Staphylococcal nuclease"/>
    <property type="match status" value="1"/>
</dbReference>
<comment type="caution">
    <text evidence="2">The sequence shown here is derived from an EMBL/GenBank/DDBJ whole genome shotgun (WGS) entry which is preliminary data.</text>
</comment>
<accession>A0A2A8H7W5</accession>
<dbReference type="InterPro" id="IPR035437">
    <property type="entry name" value="SNase_OB-fold_sf"/>
</dbReference>
<gene>
    <name evidence="2" type="ORF">CN585_27710</name>
</gene>